<dbReference type="OrthoDB" id="2978650at2759"/>
<evidence type="ECO:0000313" key="1">
    <source>
        <dbReference type="EMBL" id="PPR07318.1"/>
    </source>
</evidence>
<dbReference type="EMBL" id="NHYE01000136">
    <property type="protein sequence ID" value="PPR07318.1"/>
    <property type="molecule type" value="Genomic_DNA"/>
</dbReference>
<organism evidence="1 2">
    <name type="scientific">Gymnopilus dilepis</name>
    <dbReference type="NCBI Taxonomy" id="231916"/>
    <lineage>
        <taxon>Eukaryota</taxon>
        <taxon>Fungi</taxon>
        <taxon>Dikarya</taxon>
        <taxon>Basidiomycota</taxon>
        <taxon>Agaricomycotina</taxon>
        <taxon>Agaricomycetes</taxon>
        <taxon>Agaricomycetidae</taxon>
        <taxon>Agaricales</taxon>
        <taxon>Agaricineae</taxon>
        <taxon>Hymenogastraceae</taxon>
        <taxon>Gymnopilus</taxon>
    </lineage>
</organism>
<evidence type="ECO:0000313" key="2">
    <source>
        <dbReference type="Proteomes" id="UP000284706"/>
    </source>
</evidence>
<proteinExistence type="predicted"/>
<gene>
    <name evidence="1" type="ORF">CVT26_013677</name>
</gene>
<keyword evidence="2" id="KW-1185">Reference proteome</keyword>
<name>A0A409YWG3_9AGAR</name>
<protein>
    <recommendedName>
        <fullName evidence="3">Aspartate kinase</fullName>
    </recommendedName>
</protein>
<evidence type="ECO:0008006" key="3">
    <source>
        <dbReference type="Google" id="ProtNLM"/>
    </source>
</evidence>
<comment type="caution">
    <text evidence="1">The sequence shown here is derived from an EMBL/GenBank/DDBJ whole genome shotgun (WGS) entry which is preliminary data.</text>
</comment>
<reference evidence="1 2" key="1">
    <citation type="journal article" date="2018" name="Evol. Lett.">
        <title>Horizontal gene cluster transfer increased hallucinogenic mushroom diversity.</title>
        <authorList>
            <person name="Reynolds H.T."/>
            <person name="Vijayakumar V."/>
            <person name="Gluck-Thaler E."/>
            <person name="Korotkin H.B."/>
            <person name="Matheny P.B."/>
            <person name="Slot J.C."/>
        </authorList>
    </citation>
    <scope>NUCLEOTIDE SEQUENCE [LARGE SCALE GENOMIC DNA]</scope>
    <source>
        <strain evidence="1 2">SRW20</strain>
    </source>
</reference>
<accession>A0A409YWG3</accession>
<sequence length="87" mass="9476">MPDFGDQPSVTVVNINSDASPTIFRVDKDNIGTTEVLVRIAAWLKEEEALIINLSVTPNNLCVVAALKDDWLGRFLKALHGPEATSI</sequence>
<dbReference type="Proteomes" id="UP000284706">
    <property type="component" value="Unassembled WGS sequence"/>
</dbReference>
<dbReference type="AlphaFoldDB" id="A0A409YWG3"/>
<dbReference type="InParanoid" id="A0A409YWG3"/>